<accession>A0ABR9J0H2</accession>
<proteinExistence type="predicted"/>
<gene>
    <name evidence="1" type="ORF">H4W29_005812</name>
</gene>
<keyword evidence="2" id="KW-1185">Reference proteome</keyword>
<comment type="caution">
    <text evidence="1">The sequence shown here is derived from an EMBL/GenBank/DDBJ whole genome shotgun (WGS) entry which is preliminary data.</text>
</comment>
<evidence type="ECO:0000313" key="1">
    <source>
        <dbReference type="EMBL" id="MBE1508567.1"/>
    </source>
</evidence>
<protein>
    <submittedName>
        <fullName evidence="1">Cytochrome c2</fullName>
    </submittedName>
</protein>
<dbReference type="RefSeq" id="WP_192732149.1">
    <property type="nucleotide sequence ID" value="NZ_BAAAVL010000010.1"/>
</dbReference>
<dbReference type="Proteomes" id="UP000620262">
    <property type="component" value="Unassembled WGS sequence"/>
</dbReference>
<evidence type="ECO:0000313" key="2">
    <source>
        <dbReference type="Proteomes" id="UP000620262"/>
    </source>
</evidence>
<sequence length="91" mass="10298">MAWTHIFETEIGRRRVEGFRYESHLKVVTVQKTDYLGDADSDNSYLTIPRPILAGEKIEIHGSNSAELRQELIVDAEFSEAEAAEIASLFD</sequence>
<organism evidence="1 2">
    <name type="scientific">Rhizobium viscosum</name>
    <name type="common">Arthrobacter viscosus</name>
    <dbReference type="NCBI Taxonomy" id="1673"/>
    <lineage>
        <taxon>Bacteria</taxon>
        <taxon>Pseudomonadati</taxon>
        <taxon>Pseudomonadota</taxon>
        <taxon>Alphaproteobacteria</taxon>
        <taxon>Hyphomicrobiales</taxon>
        <taxon>Rhizobiaceae</taxon>
        <taxon>Rhizobium/Agrobacterium group</taxon>
        <taxon>Rhizobium</taxon>
    </lineage>
</organism>
<name>A0ABR9J0H2_RHIVS</name>
<reference evidence="1 2" key="1">
    <citation type="submission" date="2020-10" db="EMBL/GenBank/DDBJ databases">
        <title>Sequencing the genomes of 1000 actinobacteria strains.</title>
        <authorList>
            <person name="Klenk H.-P."/>
        </authorList>
    </citation>
    <scope>NUCLEOTIDE SEQUENCE [LARGE SCALE GENOMIC DNA]</scope>
    <source>
        <strain evidence="1 2">DSM 7307</strain>
    </source>
</reference>
<dbReference type="EMBL" id="JADBEC010000002">
    <property type="protein sequence ID" value="MBE1508567.1"/>
    <property type="molecule type" value="Genomic_DNA"/>
</dbReference>